<dbReference type="GO" id="GO:0004252">
    <property type="term" value="F:serine-type endopeptidase activity"/>
    <property type="evidence" value="ECO:0007669"/>
    <property type="project" value="UniProtKB-UniRule"/>
</dbReference>
<dbReference type="InterPro" id="IPR050131">
    <property type="entry name" value="Peptidase_S8_subtilisin-like"/>
</dbReference>
<dbReference type="InterPro" id="IPR023828">
    <property type="entry name" value="Peptidase_S8_Ser-AS"/>
</dbReference>
<protein>
    <submittedName>
        <fullName evidence="8">Subtilase-like protein 1</fullName>
    </submittedName>
</protein>
<organism evidence="8 9">
    <name type="scientific">Elsinoe australis</name>
    <dbReference type="NCBI Taxonomy" id="40998"/>
    <lineage>
        <taxon>Eukaryota</taxon>
        <taxon>Fungi</taxon>
        <taxon>Dikarya</taxon>
        <taxon>Ascomycota</taxon>
        <taxon>Pezizomycotina</taxon>
        <taxon>Dothideomycetes</taxon>
        <taxon>Dothideomycetidae</taxon>
        <taxon>Myriangiales</taxon>
        <taxon>Elsinoaceae</taxon>
        <taxon>Elsinoe</taxon>
    </lineage>
</organism>
<dbReference type="Pfam" id="PF00082">
    <property type="entry name" value="Peptidase_S8"/>
    <property type="match status" value="1"/>
</dbReference>
<dbReference type="EMBL" id="PTQR01000033">
    <property type="protein sequence ID" value="TKX25034.1"/>
    <property type="molecule type" value="Genomic_DNA"/>
</dbReference>
<evidence type="ECO:0000256" key="4">
    <source>
        <dbReference type="ARBA" id="ARBA00022825"/>
    </source>
</evidence>
<feature type="active site" description="Charge relay system" evidence="5">
    <location>
        <position position="460"/>
    </location>
</feature>
<keyword evidence="2 5" id="KW-0645">Protease</keyword>
<dbReference type="GO" id="GO:0006508">
    <property type="term" value="P:proteolysis"/>
    <property type="evidence" value="ECO:0007669"/>
    <property type="project" value="UniProtKB-KW"/>
</dbReference>
<dbReference type="Proteomes" id="UP000308133">
    <property type="component" value="Unassembled WGS sequence"/>
</dbReference>
<comment type="similarity">
    <text evidence="1 5">Belongs to the peptidase S8 family.</text>
</comment>
<evidence type="ECO:0000313" key="8">
    <source>
        <dbReference type="EMBL" id="TKX25034.1"/>
    </source>
</evidence>
<reference evidence="8 9" key="1">
    <citation type="submission" date="2018-02" db="EMBL/GenBank/DDBJ databases">
        <title>Draft genome sequences of Elsinoe sp., causing black scab on jojoba.</title>
        <authorList>
            <person name="Stodart B."/>
            <person name="Jeffress S."/>
            <person name="Ash G."/>
            <person name="Arun Chinnappa K."/>
        </authorList>
    </citation>
    <scope>NUCLEOTIDE SEQUENCE [LARGE SCALE GENOMIC DNA]</scope>
    <source>
        <strain evidence="8 9">Hillstone_2</strain>
    </source>
</reference>
<evidence type="ECO:0000313" key="9">
    <source>
        <dbReference type="Proteomes" id="UP000308133"/>
    </source>
</evidence>
<name>A0A4U7B9T4_9PEZI</name>
<dbReference type="InterPro" id="IPR000209">
    <property type="entry name" value="Peptidase_S8/S53_dom"/>
</dbReference>
<comment type="caution">
    <text evidence="8">The sequence shown here is derived from an EMBL/GenBank/DDBJ whole genome shotgun (WGS) entry which is preliminary data.</text>
</comment>
<keyword evidence="3 5" id="KW-0378">Hydrolase</keyword>
<keyword evidence="4 5" id="KW-0720">Serine protease</keyword>
<dbReference type="Gene3D" id="3.40.50.200">
    <property type="entry name" value="Peptidase S8/S53 domain"/>
    <property type="match status" value="1"/>
</dbReference>
<evidence type="ECO:0000256" key="6">
    <source>
        <dbReference type="SAM" id="MobiDB-lite"/>
    </source>
</evidence>
<gene>
    <name evidence="8" type="ORF">C1H76_2690</name>
</gene>
<sequence>MKSFRSIRRLHLTVVAGASIAIFHRLQKEHITPMFDSQEDQQSRSQRIPHRQHPLPSKLGQDCFARIRDGTPRRHIDEIQHILTARAQSREAPHETPPDPSALTGDHADIHPAIFRPAPSTSNTTTSTITNCNSATIELSPYNTLYRTHTIVRFTLPTSTKEADLDAIRQLKFVECAGEDAKIQLARHHTYSPSSSMTFTNANDYESSEEPSPYAARAASTSASTWYSRFRAIFLAKPYHGEGTVAYVLDSWDGAYDKSEESRHKREFGDRVRPLPKSNFTNEQYDPIGHGTTVASLIGGRGSPASKAVIVPIKCIAEKDTNTTSLVMALDAVCEDVHARGYGSTAIVNLSLGPLHELPDEVIYSLKKNISFLHDRGILCVFAAGNNGRDARATNDFARLAMPNTIFVGAVSASDPDDHAQRHKWKEASYSTTGTLVEILAEGTGTMHTGSRFMTATGTSFAAPRVSAVILQIMSAIKSPTEPSAGTTKRILLALSIGNAITLRQPSSNLLCGVVFSAEQIPNGKQPARQQAQGTNPTSLYTALTITTDQQSRVRSLTVTFHADIAHDGAGPIPSGDVTNKKLTPQSAQVDINRPTAASTSFISCFRLAKSSARQPRLPLPVFDVTAFACNPLNTTVNCEDSLGSIFGTIKVDCQPAVDCTKALGDINKPSWLEGFVGPKWQIDTMIRTHAALRAKHPDNATTNYIIKSSGTNKFSLILKGSRYDLHAGSIFLDGLVASFDSGSSSDIRSYIDKSPTTTTTTKFVDCSAEHIDLISQFIAMSASRCTPSSQPANTLNDDHTKSVQTHCRRIAISPIFIPFYGVKAHIKRDRGQDASTATASPMAGGGPTSMAEMMMGMMQMMTGMGDQAVAGAG</sequence>
<proteinExistence type="inferred from homology"/>
<feature type="region of interest" description="Disordered" evidence="6">
    <location>
        <begin position="35"/>
        <end position="58"/>
    </location>
</feature>
<evidence type="ECO:0000256" key="5">
    <source>
        <dbReference type="PROSITE-ProRule" id="PRU01240"/>
    </source>
</evidence>
<dbReference type="PROSITE" id="PS00138">
    <property type="entry name" value="SUBTILASE_SER"/>
    <property type="match status" value="1"/>
</dbReference>
<dbReference type="PANTHER" id="PTHR43806">
    <property type="entry name" value="PEPTIDASE S8"/>
    <property type="match status" value="1"/>
</dbReference>
<accession>A0A4U7B9T4</accession>
<dbReference type="PROSITE" id="PS51892">
    <property type="entry name" value="SUBTILASE"/>
    <property type="match status" value="1"/>
</dbReference>
<feature type="active site" description="Charge relay system" evidence="5">
    <location>
        <position position="253"/>
    </location>
</feature>
<feature type="domain" description="Peptidase S8/S53" evidence="7">
    <location>
        <begin position="276"/>
        <end position="483"/>
    </location>
</feature>
<evidence type="ECO:0000256" key="2">
    <source>
        <dbReference type="ARBA" id="ARBA00022670"/>
    </source>
</evidence>
<dbReference type="PANTHER" id="PTHR43806:SF11">
    <property type="entry name" value="CEREVISIN-RELATED"/>
    <property type="match status" value="1"/>
</dbReference>
<evidence type="ECO:0000256" key="3">
    <source>
        <dbReference type="ARBA" id="ARBA00022801"/>
    </source>
</evidence>
<feature type="active site" description="Charge relay system" evidence="5">
    <location>
        <position position="290"/>
    </location>
</feature>
<dbReference type="InterPro" id="IPR036852">
    <property type="entry name" value="Peptidase_S8/S53_dom_sf"/>
</dbReference>
<dbReference type="AlphaFoldDB" id="A0A4U7B9T4"/>
<evidence type="ECO:0000259" key="7">
    <source>
        <dbReference type="Pfam" id="PF00082"/>
    </source>
</evidence>
<evidence type="ECO:0000256" key="1">
    <source>
        <dbReference type="ARBA" id="ARBA00011073"/>
    </source>
</evidence>
<dbReference type="SUPFAM" id="SSF52743">
    <property type="entry name" value="Subtilisin-like"/>
    <property type="match status" value="1"/>
</dbReference>